<evidence type="ECO:0000256" key="2">
    <source>
        <dbReference type="ARBA" id="ARBA00023242"/>
    </source>
</evidence>
<evidence type="ECO:0000259" key="5">
    <source>
        <dbReference type="PROSITE" id="PS50118"/>
    </source>
</evidence>
<dbReference type="CDD" id="cd00084">
    <property type="entry name" value="HMG-box_SF"/>
    <property type="match status" value="1"/>
</dbReference>
<accession>A0ABD3LWZ9</accession>
<dbReference type="InterPro" id="IPR036910">
    <property type="entry name" value="HMG_box_dom_sf"/>
</dbReference>
<protein>
    <recommendedName>
        <fullName evidence="5">HMG box domain-containing protein</fullName>
    </recommendedName>
</protein>
<name>A0ABD3LWZ9_9STRA</name>
<dbReference type="AlphaFoldDB" id="A0ABD3LWZ9"/>
<evidence type="ECO:0000256" key="4">
    <source>
        <dbReference type="SAM" id="MobiDB-lite"/>
    </source>
</evidence>
<dbReference type="InterPro" id="IPR003958">
    <property type="entry name" value="CBFA_NFYB_domain"/>
</dbReference>
<evidence type="ECO:0000256" key="3">
    <source>
        <dbReference type="PROSITE-ProRule" id="PRU00267"/>
    </source>
</evidence>
<feature type="compositionally biased region" description="Polar residues" evidence="4">
    <location>
        <begin position="67"/>
        <end position="83"/>
    </location>
</feature>
<dbReference type="PANTHER" id="PTHR10252:SF54">
    <property type="entry name" value="CHROMATIN ACCESSIBILITY COMPLEX PROTEIN 1"/>
    <property type="match status" value="1"/>
</dbReference>
<keyword evidence="7" id="KW-1185">Reference proteome</keyword>
<gene>
    <name evidence="6" type="ORF">ACHAWU_007241</name>
</gene>
<feature type="region of interest" description="Disordered" evidence="4">
    <location>
        <begin position="323"/>
        <end position="349"/>
    </location>
</feature>
<dbReference type="PANTHER" id="PTHR10252">
    <property type="entry name" value="HISTONE-LIKE TRANSCRIPTION FACTOR CCAAT-RELATED"/>
    <property type="match status" value="1"/>
</dbReference>
<evidence type="ECO:0000256" key="1">
    <source>
        <dbReference type="ARBA" id="ARBA00004123"/>
    </source>
</evidence>
<feature type="domain" description="HMG box" evidence="5">
    <location>
        <begin position="107"/>
        <end position="205"/>
    </location>
</feature>
<feature type="compositionally biased region" description="Low complexity" evidence="4">
    <location>
        <begin position="42"/>
        <end position="52"/>
    </location>
</feature>
<dbReference type="EMBL" id="JALLBG020000312">
    <property type="protein sequence ID" value="KAL3756290.1"/>
    <property type="molecule type" value="Genomic_DNA"/>
</dbReference>
<sequence>MEDESNAPDNDSTSIPAPDAVADNIESEDVDGRDESVDNDAQDAAVAANGVDDATRTDVNSEEDTNDTTAADEQSANDVPSNASSDSRKRSKDDVDENEEPLPTLPLKRARTAYFIFADEKRDEVKQQVNEIFSPMKRYCTTLSFTSNILHMLYMFLQHPGEGVATIAKAIGQLWSSLTPTDKEVYETKAAVERERVSRDMKRLVDAGLWPENGSNADGNAGGGGGENNDDDALLFPVARIRKICKLDPDVKGISKESAILITKATELFTTKLAKECVIMAQMQNRRKLLPEDVVEVCSVKEAFMFLRSDLIDLRKAQVEEMNAKEKENGKGAAKGGGGGVTEEEGGTATKLNTLDSYFGKVRN</sequence>
<feature type="region of interest" description="Disordered" evidence="4">
    <location>
        <begin position="1"/>
        <end position="105"/>
    </location>
</feature>
<dbReference type="InterPro" id="IPR050568">
    <property type="entry name" value="Transcr_DNA_Rep_Reg"/>
</dbReference>
<dbReference type="Gene3D" id="1.10.20.10">
    <property type="entry name" value="Histone, subunit A"/>
    <property type="match status" value="1"/>
</dbReference>
<dbReference type="CDD" id="cd22929">
    <property type="entry name" value="HFD_POLE4-like"/>
    <property type="match status" value="1"/>
</dbReference>
<dbReference type="InterPro" id="IPR009071">
    <property type="entry name" value="HMG_box_dom"/>
</dbReference>
<dbReference type="SUPFAM" id="SSF47113">
    <property type="entry name" value="Histone-fold"/>
    <property type="match status" value="1"/>
</dbReference>
<dbReference type="Gene3D" id="1.10.30.10">
    <property type="entry name" value="High mobility group box domain"/>
    <property type="match status" value="1"/>
</dbReference>
<dbReference type="InterPro" id="IPR009072">
    <property type="entry name" value="Histone-fold"/>
</dbReference>
<organism evidence="6 7">
    <name type="scientific">Discostella pseudostelligera</name>
    <dbReference type="NCBI Taxonomy" id="259834"/>
    <lineage>
        <taxon>Eukaryota</taxon>
        <taxon>Sar</taxon>
        <taxon>Stramenopiles</taxon>
        <taxon>Ochrophyta</taxon>
        <taxon>Bacillariophyta</taxon>
        <taxon>Coscinodiscophyceae</taxon>
        <taxon>Thalassiosirophycidae</taxon>
        <taxon>Stephanodiscales</taxon>
        <taxon>Stephanodiscaceae</taxon>
        <taxon>Discostella</taxon>
    </lineage>
</organism>
<reference evidence="6 7" key="1">
    <citation type="submission" date="2024-10" db="EMBL/GenBank/DDBJ databases">
        <title>Updated reference genomes for cyclostephanoid diatoms.</title>
        <authorList>
            <person name="Roberts W.R."/>
            <person name="Alverson A.J."/>
        </authorList>
    </citation>
    <scope>NUCLEOTIDE SEQUENCE [LARGE SCALE GENOMIC DNA]</scope>
    <source>
        <strain evidence="6 7">AJA232-27</strain>
    </source>
</reference>
<dbReference type="GO" id="GO:0003677">
    <property type="term" value="F:DNA binding"/>
    <property type="evidence" value="ECO:0007669"/>
    <property type="project" value="UniProtKB-UniRule"/>
</dbReference>
<dbReference type="SUPFAM" id="SSF47095">
    <property type="entry name" value="HMG-box"/>
    <property type="match status" value="1"/>
</dbReference>
<comment type="subcellular location">
    <subcellularLocation>
        <location evidence="1">Nucleus</location>
    </subcellularLocation>
</comment>
<feature type="compositionally biased region" description="Acidic residues" evidence="4">
    <location>
        <begin position="25"/>
        <end position="41"/>
    </location>
</feature>
<dbReference type="Pfam" id="PF00808">
    <property type="entry name" value="CBFD_NFYB_HMF"/>
    <property type="match status" value="1"/>
</dbReference>
<comment type="caution">
    <text evidence="6">The sequence shown here is derived from an EMBL/GenBank/DDBJ whole genome shotgun (WGS) entry which is preliminary data.</text>
</comment>
<evidence type="ECO:0000313" key="7">
    <source>
        <dbReference type="Proteomes" id="UP001530293"/>
    </source>
</evidence>
<keyword evidence="2 3" id="KW-0539">Nucleus</keyword>
<keyword evidence="3" id="KW-0238">DNA-binding</keyword>
<dbReference type="SMART" id="SM00398">
    <property type="entry name" value="HMG"/>
    <property type="match status" value="1"/>
</dbReference>
<dbReference type="Pfam" id="PF00505">
    <property type="entry name" value="HMG_box"/>
    <property type="match status" value="1"/>
</dbReference>
<dbReference type="PROSITE" id="PS50118">
    <property type="entry name" value="HMG_BOX_2"/>
    <property type="match status" value="1"/>
</dbReference>
<proteinExistence type="predicted"/>
<dbReference type="GO" id="GO:0005634">
    <property type="term" value="C:nucleus"/>
    <property type="evidence" value="ECO:0007669"/>
    <property type="project" value="UniProtKB-SubCell"/>
</dbReference>
<feature type="DNA-binding region" description="HMG box" evidence="3">
    <location>
        <begin position="107"/>
        <end position="205"/>
    </location>
</feature>
<dbReference type="Proteomes" id="UP001530293">
    <property type="component" value="Unassembled WGS sequence"/>
</dbReference>
<evidence type="ECO:0000313" key="6">
    <source>
        <dbReference type="EMBL" id="KAL3756290.1"/>
    </source>
</evidence>